<proteinExistence type="predicted"/>
<evidence type="ECO:0000313" key="3">
    <source>
        <dbReference type="Proteomes" id="UP000052268"/>
    </source>
</evidence>
<dbReference type="OrthoDB" id="7433354at2"/>
<comment type="caution">
    <text evidence="2">The sequence shown here is derived from an EMBL/GenBank/DDBJ whole genome shotgun (WGS) entry which is preliminary data.</text>
</comment>
<dbReference type="Proteomes" id="UP000052268">
    <property type="component" value="Unassembled WGS sequence"/>
</dbReference>
<sequence>MFKTIFATAAVSLMVVPAVAQANDARAFSHEGVNYAYTTQQKGKVTVIDGNTSAGVPFRLYVKGDRVSGTYNSRYVSFTTAEAAKLNLGN</sequence>
<accession>A0A0J7XP64</accession>
<dbReference type="RefSeq" id="WP_059152419.1">
    <property type="nucleotide sequence ID" value="NZ_KQ130455.1"/>
</dbReference>
<dbReference type="AlphaFoldDB" id="A0A0J7XP64"/>
<keyword evidence="1" id="KW-0732">Signal</keyword>
<gene>
    <name evidence="2" type="ORF">V474_22370</name>
</gene>
<keyword evidence="3" id="KW-1185">Reference proteome</keyword>
<feature type="chain" id="PRO_5005291487" evidence="1">
    <location>
        <begin position="23"/>
        <end position="90"/>
    </location>
</feature>
<evidence type="ECO:0000256" key="1">
    <source>
        <dbReference type="SAM" id="SignalP"/>
    </source>
</evidence>
<dbReference type="PATRIC" id="fig|1114963.3.peg.3315"/>
<reference evidence="2 3" key="1">
    <citation type="journal article" date="2015" name="G3 (Bethesda)">
        <title>Insights into Ongoing Evolution of the Hexachlorocyclohexane Catabolic Pathway from Comparative Genomics of Ten Sphingomonadaceae Strains.</title>
        <authorList>
            <person name="Pearce S.L."/>
            <person name="Oakeshott J.G."/>
            <person name="Pandey G."/>
        </authorList>
    </citation>
    <scope>NUCLEOTIDE SEQUENCE [LARGE SCALE GENOMIC DNA]</scope>
    <source>
        <strain evidence="2 3">LL02</strain>
    </source>
</reference>
<dbReference type="EMBL" id="JACU01000007">
    <property type="protein sequence ID" value="KMS53462.1"/>
    <property type="molecule type" value="Genomic_DNA"/>
</dbReference>
<protein>
    <submittedName>
        <fullName evidence="2">Uncharacterized protein</fullName>
    </submittedName>
</protein>
<name>A0A0J7XP64_9SPHN</name>
<feature type="signal peptide" evidence="1">
    <location>
        <begin position="1"/>
        <end position="22"/>
    </location>
</feature>
<organism evidence="2 3">
    <name type="scientific">Novosphingobium barchaimii LL02</name>
    <dbReference type="NCBI Taxonomy" id="1114963"/>
    <lineage>
        <taxon>Bacteria</taxon>
        <taxon>Pseudomonadati</taxon>
        <taxon>Pseudomonadota</taxon>
        <taxon>Alphaproteobacteria</taxon>
        <taxon>Sphingomonadales</taxon>
        <taxon>Sphingomonadaceae</taxon>
        <taxon>Novosphingobium</taxon>
    </lineage>
</organism>
<evidence type="ECO:0000313" key="2">
    <source>
        <dbReference type="EMBL" id="KMS53462.1"/>
    </source>
</evidence>